<dbReference type="Gene3D" id="3.40.140.10">
    <property type="entry name" value="Cytidine Deaminase, domain 2"/>
    <property type="match status" value="1"/>
</dbReference>
<name>A0ABP8V2M5_9GAMM</name>
<evidence type="ECO:0000313" key="2">
    <source>
        <dbReference type="EMBL" id="GAA4649476.1"/>
    </source>
</evidence>
<dbReference type="RefSeq" id="WP_345195333.1">
    <property type="nucleotide sequence ID" value="NZ_BAABFL010000134.1"/>
</dbReference>
<keyword evidence="3" id="KW-1185">Reference proteome</keyword>
<evidence type="ECO:0000259" key="1">
    <source>
        <dbReference type="PROSITE" id="PS51747"/>
    </source>
</evidence>
<reference evidence="3" key="1">
    <citation type="journal article" date="2019" name="Int. J. Syst. Evol. Microbiol.">
        <title>The Global Catalogue of Microorganisms (GCM) 10K type strain sequencing project: providing services to taxonomists for standard genome sequencing and annotation.</title>
        <authorList>
            <consortium name="The Broad Institute Genomics Platform"/>
            <consortium name="The Broad Institute Genome Sequencing Center for Infectious Disease"/>
            <person name="Wu L."/>
            <person name="Ma J."/>
        </authorList>
    </citation>
    <scope>NUCLEOTIDE SEQUENCE [LARGE SCALE GENOMIC DNA]</scope>
    <source>
        <strain evidence="3">JCM 17805</strain>
    </source>
</reference>
<comment type="caution">
    <text evidence="2">The sequence shown here is derived from an EMBL/GenBank/DDBJ whole genome shotgun (WGS) entry which is preliminary data.</text>
</comment>
<feature type="domain" description="CMP/dCMP-type deaminase" evidence="1">
    <location>
        <begin position="1"/>
        <end position="117"/>
    </location>
</feature>
<dbReference type="InterPro" id="IPR002125">
    <property type="entry name" value="CMP_dCMP_dom"/>
</dbReference>
<evidence type="ECO:0000313" key="3">
    <source>
        <dbReference type="Proteomes" id="UP001500604"/>
    </source>
</evidence>
<dbReference type="SUPFAM" id="SSF53927">
    <property type="entry name" value="Cytidine deaminase-like"/>
    <property type="match status" value="1"/>
</dbReference>
<sequence length="186" mass="20809">MSDTAYMAEAIDFAQTNRVWPFAAVIVHDVTGDILVRATDAAHISPLYHAETLALHVLATEMPEYQDNGETFTLYSTAEIEPMGMGCLFWANLLGFSVSRAVYGASLNAINHIWGWGDQMDSRMFNRTFEHASVVIDGPVMETECLALFEQAHKYQDTLDLQRPGKTLSMNPTDFWDIVTPQGTRD</sequence>
<dbReference type="EMBL" id="BAABFL010000134">
    <property type="protein sequence ID" value="GAA4649476.1"/>
    <property type="molecule type" value="Genomic_DNA"/>
</dbReference>
<dbReference type="PROSITE" id="PS51747">
    <property type="entry name" value="CYT_DCMP_DEAMINASES_2"/>
    <property type="match status" value="1"/>
</dbReference>
<dbReference type="Proteomes" id="UP001500604">
    <property type="component" value="Unassembled WGS sequence"/>
</dbReference>
<protein>
    <recommendedName>
        <fullName evidence="1">CMP/dCMP-type deaminase domain-containing protein</fullName>
    </recommendedName>
</protein>
<proteinExistence type="predicted"/>
<accession>A0ABP8V2M5</accession>
<dbReference type="InterPro" id="IPR016193">
    <property type="entry name" value="Cytidine_deaminase-like"/>
</dbReference>
<organism evidence="2 3">
    <name type="scientific">Kistimonas scapharcae</name>
    <dbReference type="NCBI Taxonomy" id="1036133"/>
    <lineage>
        <taxon>Bacteria</taxon>
        <taxon>Pseudomonadati</taxon>
        <taxon>Pseudomonadota</taxon>
        <taxon>Gammaproteobacteria</taxon>
        <taxon>Oceanospirillales</taxon>
        <taxon>Endozoicomonadaceae</taxon>
        <taxon>Kistimonas</taxon>
    </lineage>
</organism>
<gene>
    <name evidence="2" type="ORF">GCM10023116_17500</name>
</gene>